<dbReference type="PROSITE" id="PS50188">
    <property type="entry name" value="B302_SPRY"/>
    <property type="match status" value="1"/>
</dbReference>
<sequence length="646" mass="69096">GLKRKPVKGAKAAGAAQKAAATAVSKGAAEAVLATPRSSRERRTPSRQPKSSAASAATATAPPPVGFHATKHGKFVTISADGLFAKHAAPFEDDMFGGVLGNTALAKDSMGVSYFEVKIEEAVTGMPDGLAIGVTSVEPSTLKRVPEILDGLGKAWLVGFDGIMYDAHDFSEVDWYPSELRIGDCVGCLVTVEGQLQIFLNGKWRLDGPKNVDTSRPLYLALDLIGNTEAVSLLPQARCPLATRASANQKPGRGFHRQSLGRQLRLVGEWTVEHMGKEDLQGTALGAAPLDFTDAGLRYFEVHIDEVIPDRPDGMAIGVTSHRPDEILEPPVSSDALRPAWLVGFDGAIWDGAKMEWLLSSWDTRQLRVGDAVGAMVDQQGTLRIFVNGRQMAKGPTITTQSSLYPMVDLLGTVKRLSLLPKCTTPELSEELWTPPAPPEPDKTMASFHREKVGSQILLSENGASAQRATYTQSALEGGLVFGDAPLPPREDFAVGFSFIVTSPVAPGDTEGLALGVTTRPPNELTTLPATADEVDPSYLLGFDGAAWDGSALKWHFSHWQPQTLRANDRVDVLLEKQRLQVAVNGTRVAAQAMQVSNPQGPFYALIDLASAGLAVALHDVKAPRIGEERPARADKKSETRRGASG</sequence>
<dbReference type="InterPro" id="IPR001870">
    <property type="entry name" value="B30.2/SPRY"/>
</dbReference>
<feature type="region of interest" description="Disordered" evidence="1">
    <location>
        <begin position="625"/>
        <end position="646"/>
    </location>
</feature>
<reference evidence="4" key="1">
    <citation type="submission" date="2022-10" db="EMBL/GenBank/DDBJ databases">
        <authorList>
            <person name="Chen Y."/>
            <person name="Dougan E. K."/>
            <person name="Chan C."/>
            <person name="Rhodes N."/>
            <person name="Thang M."/>
        </authorList>
    </citation>
    <scope>NUCLEOTIDE SEQUENCE</scope>
</reference>
<evidence type="ECO:0000313" key="5">
    <source>
        <dbReference type="EMBL" id="CAL4790423.1"/>
    </source>
</evidence>
<feature type="domain" description="NHR" evidence="3">
    <location>
        <begin position="64"/>
        <end position="236"/>
    </location>
</feature>
<protein>
    <submittedName>
        <fullName evidence="5">NHR domain-containing protein</fullName>
    </submittedName>
</protein>
<feature type="domain" description="NHR" evidence="3">
    <location>
        <begin position="252"/>
        <end position="422"/>
    </location>
</feature>
<proteinExistence type="predicted"/>
<accession>A0A9P1D573</accession>
<organism evidence="4">
    <name type="scientific">Cladocopium goreaui</name>
    <dbReference type="NCBI Taxonomy" id="2562237"/>
    <lineage>
        <taxon>Eukaryota</taxon>
        <taxon>Sar</taxon>
        <taxon>Alveolata</taxon>
        <taxon>Dinophyceae</taxon>
        <taxon>Suessiales</taxon>
        <taxon>Symbiodiniaceae</taxon>
        <taxon>Cladocopium</taxon>
    </lineage>
</organism>
<dbReference type="SUPFAM" id="SSF49899">
    <property type="entry name" value="Concanavalin A-like lectins/glucanases"/>
    <property type="match status" value="1"/>
</dbReference>
<dbReference type="InterPro" id="IPR013320">
    <property type="entry name" value="ConA-like_dom_sf"/>
</dbReference>
<feature type="compositionally biased region" description="Low complexity" evidence="1">
    <location>
        <begin position="22"/>
        <end position="37"/>
    </location>
</feature>
<dbReference type="Proteomes" id="UP001152797">
    <property type="component" value="Unassembled WGS sequence"/>
</dbReference>
<dbReference type="InterPro" id="IPR037962">
    <property type="entry name" value="Neuralized"/>
</dbReference>
<feature type="non-terminal residue" evidence="4">
    <location>
        <position position="1"/>
    </location>
</feature>
<evidence type="ECO:0000313" key="4">
    <source>
        <dbReference type="EMBL" id="CAI4003111.1"/>
    </source>
</evidence>
<dbReference type="PROSITE" id="PS51065">
    <property type="entry name" value="NHR"/>
    <property type="match status" value="2"/>
</dbReference>
<evidence type="ECO:0000256" key="1">
    <source>
        <dbReference type="SAM" id="MobiDB-lite"/>
    </source>
</evidence>
<gene>
    <name evidence="4" type="ORF">C1SCF055_LOCUS29004</name>
</gene>
<dbReference type="EMBL" id="CAMXCT020003222">
    <property type="protein sequence ID" value="CAL1156486.1"/>
    <property type="molecule type" value="Genomic_DNA"/>
</dbReference>
<dbReference type="AlphaFoldDB" id="A0A9P1D573"/>
<dbReference type="PANTHER" id="PTHR12429:SF8">
    <property type="entry name" value="NEURALIZED-LIKE PROTEIN 2"/>
    <property type="match status" value="1"/>
</dbReference>
<dbReference type="Gene3D" id="2.60.120.920">
    <property type="match status" value="3"/>
</dbReference>
<feature type="region of interest" description="Disordered" evidence="1">
    <location>
        <begin position="22"/>
        <end position="64"/>
    </location>
</feature>
<comment type="caution">
    <text evidence="4">The sequence shown here is derived from an EMBL/GenBank/DDBJ whole genome shotgun (WGS) entry which is preliminary data.</text>
</comment>
<dbReference type="OrthoDB" id="448620at2759"/>
<dbReference type="PANTHER" id="PTHR12429">
    <property type="entry name" value="NEURALIZED"/>
    <property type="match status" value="1"/>
</dbReference>
<dbReference type="EMBL" id="CAMXCT010003222">
    <property type="protein sequence ID" value="CAI4003111.1"/>
    <property type="molecule type" value="Genomic_DNA"/>
</dbReference>
<feature type="compositionally biased region" description="Low complexity" evidence="1">
    <location>
        <begin position="51"/>
        <end position="60"/>
    </location>
</feature>
<dbReference type="Pfam" id="PF07177">
    <property type="entry name" value="Neuralized"/>
    <property type="match status" value="3"/>
</dbReference>
<evidence type="ECO:0000313" key="6">
    <source>
        <dbReference type="Proteomes" id="UP001152797"/>
    </source>
</evidence>
<name>A0A9P1D573_9DINO</name>
<dbReference type="EMBL" id="CAMXCT030003222">
    <property type="protein sequence ID" value="CAL4790423.1"/>
    <property type="molecule type" value="Genomic_DNA"/>
</dbReference>
<evidence type="ECO:0000259" key="3">
    <source>
        <dbReference type="PROSITE" id="PS51065"/>
    </source>
</evidence>
<dbReference type="InterPro" id="IPR006573">
    <property type="entry name" value="NHR_dom"/>
</dbReference>
<reference evidence="5 6" key="2">
    <citation type="submission" date="2024-05" db="EMBL/GenBank/DDBJ databases">
        <authorList>
            <person name="Chen Y."/>
            <person name="Shah S."/>
            <person name="Dougan E. K."/>
            <person name="Thang M."/>
            <person name="Chan C."/>
        </authorList>
    </citation>
    <scope>NUCLEOTIDE SEQUENCE [LARGE SCALE GENOMIC DNA]</scope>
</reference>
<feature type="non-terminal residue" evidence="4">
    <location>
        <position position="646"/>
    </location>
</feature>
<evidence type="ECO:0000259" key="2">
    <source>
        <dbReference type="PROSITE" id="PS50188"/>
    </source>
</evidence>
<keyword evidence="6" id="KW-1185">Reference proteome</keyword>
<dbReference type="InterPro" id="IPR043136">
    <property type="entry name" value="B30.2/SPRY_sf"/>
</dbReference>
<feature type="domain" description="B30.2/SPRY" evidence="2">
    <location>
        <begin position="45"/>
        <end position="240"/>
    </location>
</feature>